<organism evidence="1">
    <name type="scientific">bioreactor metagenome</name>
    <dbReference type="NCBI Taxonomy" id="1076179"/>
    <lineage>
        <taxon>unclassified sequences</taxon>
        <taxon>metagenomes</taxon>
        <taxon>ecological metagenomes</taxon>
    </lineage>
</organism>
<evidence type="ECO:0000313" key="1">
    <source>
        <dbReference type="EMBL" id="MPM51729.1"/>
    </source>
</evidence>
<proteinExistence type="predicted"/>
<reference evidence="1" key="1">
    <citation type="submission" date="2019-08" db="EMBL/GenBank/DDBJ databases">
        <authorList>
            <person name="Kucharzyk K."/>
            <person name="Murdoch R.W."/>
            <person name="Higgins S."/>
            <person name="Loffler F."/>
        </authorList>
    </citation>
    <scope>NUCLEOTIDE SEQUENCE</scope>
</reference>
<dbReference type="AlphaFoldDB" id="A0A645AEX8"/>
<dbReference type="EMBL" id="VSSQ01013545">
    <property type="protein sequence ID" value="MPM51729.1"/>
    <property type="molecule type" value="Genomic_DNA"/>
</dbReference>
<gene>
    <name evidence="1" type="ORF">SDC9_98480</name>
</gene>
<comment type="caution">
    <text evidence="1">The sequence shown here is derived from an EMBL/GenBank/DDBJ whole genome shotgun (WGS) entry which is preliminary data.</text>
</comment>
<name>A0A645AEX8_9ZZZZ</name>
<protein>
    <submittedName>
        <fullName evidence="1">Uncharacterized protein</fullName>
    </submittedName>
</protein>
<sequence length="160" mass="17091">MQSTMISASARRLPSEGEYARITHPAAFASAAVMIAAPEHGSSSAITYVSACPVNPSSRFLSHSNLESAYPSAPLLYEPQTTAIFFEPVLIILSATYLYNASAARFTSSVSLSPPSFIAIASAAFTEAESNSFFTYAYIPSIIIESTRVPKSSFKQAKMS</sequence>
<accession>A0A645AEX8</accession>